<protein>
    <submittedName>
        <fullName evidence="3">Peptidase M16 domain protein</fullName>
    </submittedName>
</protein>
<dbReference type="InterPro" id="IPR050361">
    <property type="entry name" value="MPP/UQCRC_Complex"/>
</dbReference>
<dbReference type="HOGENOM" id="CLU_009902_6_0_7"/>
<feature type="domain" description="Peptidase M16 C-terminal" evidence="2">
    <location>
        <begin position="197"/>
        <end position="373"/>
    </location>
</feature>
<accession>A0LNA0</accession>
<dbReference type="PANTHER" id="PTHR11851:SF224">
    <property type="entry name" value="PROCESSING PROTEASE"/>
    <property type="match status" value="1"/>
</dbReference>
<evidence type="ECO:0000259" key="2">
    <source>
        <dbReference type="Pfam" id="PF05193"/>
    </source>
</evidence>
<proteinExistence type="predicted"/>
<dbReference type="GO" id="GO:0046872">
    <property type="term" value="F:metal ion binding"/>
    <property type="evidence" value="ECO:0007669"/>
    <property type="project" value="InterPro"/>
</dbReference>
<dbReference type="SUPFAM" id="SSF63411">
    <property type="entry name" value="LuxS/MPP-like metallohydrolase"/>
    <property type="match status" value="2"/>
</dbReference>
<dbReference type="EMBL" id="CP000478">
    <property type="protein sequence ID" value="ABK18902.1"/>
    <property type="molecule type" value="Genomic_DNA"/>
</dbReference>
<dbReference type="KEGG" id="sfu:Sfum_3229"/>
<dbReference type="Pfam" id="PF00675">
    <property type="entry name" value="Peptidase_M16"/>
    <property type="match status" value="1"/>
</dbReference>
<dbReference type="AlphaFoldDB" id="A0LNA0"/>
<gene>
    <name evidence="3" type="ordered locus">Sfum_3229</name>
</gene>
<dbReference type="InterPro" id="IPR007863">
    <property type="entry name" value="Peptidase_M16_C"/>
</dbReference>
<dbReference type="Proteomes" id="UP000001784">
    <property type="component" value="Chromosome"/>
</dbReference>
<dbReference type="eggNOG" id="COG0612">
    <property type="taxonomic scope" value="Bacteria"/>
</dbReference>
<dbReference type="STRING" id="335543.Sfum_3229"/>
<dbReference type="InParanoid" id="A0LNA0"/>
<dbReference type="Pfam" id="PF05193">
    <property type="entry name" value="Peptidase_M16_C"/>
    <property type="match status" value="1"/>
</dbReference>
<dbReference type="InterPro" id="IPR011249">
    <property type="entry name" value="Metalloenz_LuxS/M16"/>
</dbReference>
<keyword evidence="4" id="KW-1185">Reference proteome</keyword>
<dbReference type="Gene3D" id="3.30.830.10">
    <property type="entry name" value="Metalloenzyme, LuxS/M16 peptidase-like"/>
    <property type="match status" value="2"/>
</dbReference>
<dbReference type="InterPro" id="IPR011765">
    <property type="entry name" value="Pept_M16_N"/>
</dbReference>
<sequence>MHRKAAVVSFLVFITLIVSGGLFPSETQALPPVERTVLPNELVVLFFEEHSTPIVTLQLLFDAGSWRDPPGQEGLANLTAGSILLGTEEQDDRALNRELDFLGTSLASFCDKDLAALTMQSLRKNLEGSFRLLMRVVTKASFPEAQFLAEKRKIAGEIKSDEDDPEKIAEQAFDRELYLSSPYGSPVKGTEATLSAISRDAAVRFHRDYYVPGNAILVIGGDITMDEVKRLLVPELLKWSGGAVPKADRPTVFAGAARTVGIDKDVSQASILLGNAGMERSNKDYSAFSVMNYILGHSNFTSRLMSEIRIKRGLAYSVFSMMVPRKLPGAFEIGLQTKNASAREAISLVLGELERIRGEPVSEGELELAKKALIGSFAIRYSTQKEIAKFYSLIEYFGLGLDYPERYPSLINSVTREDVLRVANKYLHPDNYVLVIVGNLKEAAIGENK</sequence>
<evidence type="ECO:0000313" key="3">
    <source>
        <dbReference type="EMBL" id="ABK18902.1"/>
    </source>
</evidence>
<reference evidence="3 4" key="1">
    <citation type="submission" date="2006-10" db="EMBL/GenBank/DDBJ databases">
        <title>Complete sequence of Syntrophobacter fumaroxidans MPOB.</title>
        <authorList>
            <consortium name="US DOE Joint Genome Institute"/>
            <person name="Copeland A."/>
            <person name="Lucas S."/>
            <person name="Lapidus A."/>
            <person name="Barry K."/>
            <person name="Detter J.C."/>
            <person name="Glavina del Rio T."/>
            <person name="Hammon N."/>
            <person name="Israni S."/>
            <person name="Pitluck S."/>
            <person name="Goltsman E.G."/>
            <person name="Martinez M."/>
            <person name="Schmutz J."/>
            <person name="Larimer F."/>
            <person name="Land M."/>
            <person name="Hauser L."/>
            <person name="Kyrpides N."/>
            <person name="Kim E."/>
            <person name="Boone D.R."/>
            <person name="Brockman F."/>
            <person name="Culley D."/>
            <person name="Ferry J."/>
            <person name="Gunsalus R."/>
            <person name="McInerney M.J."/>
            <person name="Morrison M."/>
            <person name="Plugge C."/>
            <person name="Rohlin L."/>
            <person name="Scholten J."/>
            <person name="Sieber J."/>
            <person name="Stams A.J.M."/>
            <person name="Worm P."/>
            <person name="Henstra A.M."/>
            <person name="Richardson P."/>
        </authorList>
    </citation>
    <scope>NUCLEOTIDE SEQUENCE [LARGE SCALE GENOMIC DNA]</scope>
    <source>
        <strain evidence="4">DSM 10017 / MPOB</strain>
    </source>
</reference>
<name>A0LNA0_SYNFM</name>
<dbReference type="PANTHER" id="PTHR11851">
    <property type="entry name" value="METALLOPROTEASE"/>
    <property type="match status" value="1"/>
</dbReference>
<evidence type="ECO:0000259" key="1">
    <source>
        <dbReference type="Pfam" id="PF00675"/>
    </source>
</evidence>
<organism evidence="3 4">
    <name type="scientific">Syntrophobacter fumaroxidans (strain DSM 10017 / MPOB)</name>
    <dbReference type="NCBI Taxonomy" id="335543"/>
    <lineage>
        <taxon>Bacteria</taxon>
        <taxon>Pseudomonadati</taxon>
        <taxon>Thermodesulfobacteriota</taxon>
        <taxon>Syntrophobacteria</taxon>
        <taxon>Syntrophobacterales</taxon>
        <taxon>Syntrophobacteraceae</taxon>
        <taxon>Syntrophobacter</taxon>
    </lineage>
</organism>
<feature type="domain" description="Peptidase M16 N-terminal" evidence="1">
    <location>
        <begin position="45"/>
        <end position="190"/>
    </location>
</feature>
<evidence type="ECO:0000313" key="4">
    <source>
        <dbReference type="Proteomes" id="UP000001784"/>
    </source>
</evidence>